<evidence type="ECO:0000313" key="2">
    <source>
        <dbReference type="Proteomes" id="UP001239111"/>
    </source>
</evidence>
<organism evidence="1 2">
    <name type="scientific">Eretmocerus hayati</name>
    <dbReference type="NCBI Taxonomy" id="131215"/>
    <lineage>
        <taxon>Eukaryota</taxon>
        <taxon>Metazoa</taxon>
        <taxon>Ecdysozoa</taxon>
        <taxon>Arthropoda</taxon>
        <taxon>Hexapoda</taxon>
        <taxon>Insecta</taxon>
        <taxon>Pterygota</taxon>
        <taxon>Neoptera</taxon>
        <taxon>Endopterygota</taxon>
        <taxon>Hymenoptera</taxon>
        <taxon>Apocrita</taxon>
        <taxon>Proctotrupomorpha</taxon>
        <taxon>Chalcidoidea</taxon>
        <taxon>Aphelinidae</taxon>
        <taxon>Aphelininae</taxon>
        <taxon>Eretmocerus</taxon>
    </lineage>
</organism>
<keyword evidence="2" id="KW-1185">Reference proteome</keyword>
<sequence length="234" mass="27111">MRCIFLSLVVFLRIGNLRTETVEATNENDGKDLINPLNLARLRNLASRPNNNFGGNNEENVWSPDRRSDLPPIYSAFLEKMDFRNNADGIGDTIENIGAQFKSIDQLNDFEMVRLSSYLLKLLQQPEVSEFPPILVKESKIIPENQLIPAELGISRRISKRTRYYREYPWKRPTSRSSSPDYEPYNPCNPSRNDIYELLRALHDARQGNRDRTLNFCNRQRPASAVYTNIRFLG</sequence>
<reference evidence="1" key="1">
    <citation type="submission" date="2023-04" db="EMBL/GenBank/DDBJ databases">
        <title>A chromosome-level genome assembly of the parasitoid wasp Eretmocerus hayati.</title>
        <authorList>
            <person name="Zhong Y."/>
            <person name="Liu S."/>
            <person name="Liu Y."/>
        </authorList>
    </citation>
    <scope>NUCLEOTIDE SEQUENCE</scope>
    <source>
        <strain evidence="1">ZJU_SS_LIU_2023</strain>
    </source>
</reference>
<proteinExistence type="predicted"/>
<protein>
    <submittedName>
        <fullName evidence="1">Uncharacterized protein</fullName>
    </submittedName>
</protein>
<gene>
    <name evidence="1" type="ORF">QAD02_005215</name>
</gene>
<evidence type="ECO:0000313" key="1">
    <source>
        <dbReference type="EMBL" id="KAJ8673953.1"/>
    </source>
</evidence>
<dbReference type="EMBL" id="CM056743">
    <property type="protein sequence ID" value="KAJ8673953.1"/>
    <property type="molecule type" value="Genomic_DNA"/>
</dbReference>
<name>A0ACC2NSY0_9HYME</name>
<accession>A0ACC2NSY0</accession>
<dbReference type="Proteomes" id="UP001239111">
    <property type="component" value="Chromosome 3"/>
</dbReference>
<comment type="caution">
    <text evidence="1">The sequence shown here is derived from an EMBL/GenBank/DDBJ whole genome shotgun (WGS) entry which is preliminary data.</text>
</comment>